<protein>
    <submittedName>
        <fullName evidence="2">Uncharacterized protein</fullName>
    </submittedName>
</protein>
<proteinExistence type="predicted"/>
<gene>
    <name evidence="2" type="ORF">H696_03878</name>
</gene>
<dbReference type="AlphaFoldDB" id="A0A058Z5B3"/>
<evidence type="ECO:0000313" key="2">
    <source>
        <dbReference type="EMBL" id="KCV69449.1"/>
    </source>
</evidence>
<feature type="compositionally biased region" description="Pro residues" evidence="1">
    <location>
        <begin position="142"/>
        <end position="151"/>
    </location>
</feature>
<dbReference type="EMBL" id="KB932206">
    <property type="protein sequence ID" value="KCV69449.1"/>
    <property type="molecule type" value="Genomic_DNA"/>
</dbReference>
<accession>A0A058Z5B3</accession>
<feature type="compositionally biased region" description="Polar residues" evidence="1">
    <location>
        <begin position="68"/>
        <end position="78"/>
    </location>
</feature>
<evidence type="ECO:0000313" key="3">
    <source>
        <dbReference type="Proteomes" id="UP000030693"/>
    </source>
</evidence>
<feature type="compositionally biased region" description="Low complexity" evidence="1">
    <location>
        <begin position="44"/>
        <end position="56"/>
    </location>
</feature>
<organism evidence="2">
    <name type="scientific">Fonticula alba</name>
    <name type="common">Slime mold</name>
    <dbReference type="NCBI Taxonomy" id="691883"/>
    <lineage>
        <taxon>Eukaryota</taxon>
        <taxon>Rotosphaerida</taxon>
        <taxon>Fonticulaceae</taxon>
        <taxon>Fonticula</taxon>
    </lineage>
</organism>
<name>A0A058Z5B3_FONAL</name>
<feature type="region of interest" description="Disordered" evidence="1">
    <location>
        <begin position="1"/>
        <end position="214"/>
    </location>
</feature>
<evidence type="ECO:0000256" key="1">
    <source>
        <dbReference type="SAM" id="MobiDB-lite"/>
    </source>
</evidence>
<keyword evidence="3" id="KW-1185">Reference proteome</keyword>
<dbReference type="RefSeq" id="XP_009496014.1">
    <property type="nucleotide sequence ID" value="XM_009497739.1"/>
</dbReference>
<dbReference type="GeneID" id="20528603"/>
<dbReference type="Proteomes" id="UP000030693">
    <property type="component" value="Unassembled WGS sequence"/>
</dbReference>
<sequence length="240" mass="25549">MRMPSQKCDTLTSPVPEESRVRQQRSAWWSVRCVRPNSKRSSKKSSFVSKPSASESNMVNSDRAAASWRSSQMMTPGTSDEMAMWLWASGRSPTAGPPARASPDVTPPELEITLAGTGPIRPPTPPVNWLAPAPEPEADPAKAPPVAPAPGPATGDAGAEEPGEVGPTPAEDTDDVGPNKSPEGLGSPVPRKLPPSSTVTYRQGKVPLRRLASEPTHVPPAFFLWIITTSPRRKPRAPSS</sequence>
<reference evidence="2" key="1">
    <citation type="submission" date="2013-04" db="EMBL/GenBank/DDBJ databases">
        <title>The Genome Sequence of Fonticula alba ATCC 38817.</title>
        <authorList>
            <consortium name="The Broad Institute Genomics Platform"/>
            <person name="Russ C."/>
            <person name="Cuomo C."/>
            <person name="Burger G."/>
            <person name="Gray M.W."/>
            <person name="Holland P.W.H."/>
            <person name="King N."/>
            <person name="Lang F.B.F."/>
            <person name="Roger A.J."/>
            <person name="Ruiz-Trillo I."/>
            <person name="Brown M."/>
            <person name="Walker B."/>
            <person name="Young S."/>
            <person name="Zeng Q."/>
            <person name="Gargeya S."/>
            <person name="Fitzgerald M."/>
            <person name="Haas B."/>
            <person name="Abouelleil A."/>
            <person name="Allen A.W."/>
            <person name="Alvarado L."/>
            <person name="Arachchi H.M."/>
            <person name="Berlin A.M."/>
            <person name="Chapman S.B."/>
            <person name="Gainer-Dewar J."/>
            <person name="Goldberg J."/>
            <person name="Griggs A."/>
            <person name="Gujja S."/>
            <person name="Hansen M."/>
            <person name="Howarth C."/>
            <person name="Imamovic A."/>
            <person name="Ireland A."/>
            <person name="Larimer J."/>
            <person name="McCowan C."/>
            <person name="Murphy C."/>
            <person name="Pearson M."/>
            <person name="Poon T.W."/>
            <person name="Priest M."/>
            <person name="Roberts A."/>
            <person name="Saif S."/>
            <person name="Shea T."/>
            <person name="Sisk P."/>
            <person name="Sykes S."/>
            <person name="Wortman J."/>
            <person name="Nusbaum C."/>
            <person name="Birren B."/>
        </authorList>
    </citation>
    <scope>NUCLEOTIDE SEQUENCE [LARGE SCALE GENOMIC DNA]</scope>
    <source>
        <strain evidence="2">ATCC 38817</strain>
    </source>
</reference>